<dbReference type="OrthoDB" id="10006023at2759"/>
<evidence type="ECO:0000313" key="3">
    <source>
        <dbReference type="Proteomes" id="UP001152592"/>
    </source>
</evidence>
<sequence length="305" mass="34669">MSFSFSSRVFRSSTSLFSTTRTLSIASLPTCCTGKAVFASRLDKIPYPDTKPGTQRFPRVRGKSPRPFSSTSATKVIEDSKRTPWRPMCENMADLIERNMETDGFRYWGITMYRTTYKSDADWAKFLDRFMGSVRTELESYDGLDMLDPFRPVVMEDGRFDGATPDQIRDAFKEWARGACETEHGVPYDRAESAFSARYRLYIMVDEEALQSVLDIPTEDLEEYNATGFVILINGRWPPDWDPEELAAGGGLDDGHEPVYGCTLDEVGWMKVRYDEAQIGASSRMTDDGGWGVEYRRPPVIGFHF</sequence>
<evidence type="ECO:0000256" key="1">
    <source>
        <dbReference type="SAM" id="MobiDB-lite"/>
    </source>
</evidence>
<feature type="region of interest" description="Disordered" evidence="1">
    <location>
        <begin position="50"/>
        <end position="76"/>
    </location>
</feature>
<accession>A0A9W4NQ99</accession>
<dbReference type="Proteomes" id="UP001152592">
    <property type="component" value="Unassembled WGS sequence"/>
</dbReference>
<name>A0A9W4NQ99_9EURO</name>
<gene>
    <name evidence="2" type="ORF">PSALAMII_LOCUS7962</name>
</gene>
<protein>
    <submittedName>
        <fullName evidence="2">Uncharacterized protein</fullName>
    </submittedName>
</protein>
<evidence type="ECO:0000313" key="2">
    <source>
        <dbReference type="EMBL" id="CAG8403738.1"/>
    </source>
</evidence>
<comment type="caution">
    <text evidence="2">The sequence shown here is derived from an EMBL/GenBank/DDBJ whole genome shotgun (WGS) entry which is preliminary data.</text>
</comment>
<organism evidence="2 3">
    <name type="scientific">Penicillium salamii</name>
    <dbReference type="NCBI Taxonomy" id="1612424"/>
    <lineage>
        <taxon>Eukaryota</taxon>
        <taxon>Fungi</taxon>
        <taxon>Dikarya</taxon>
        <taxon>Ascomycota</taxon>
        <taxon>Pezizomycotina</taxon>
        <taxon>Eurotiomycetes</taxon>
        <taxon>Eurotiomycetidae</taxon>
        <taxon>Eurotiales</taxon>
        <taxon>Aspergillaceae</taxon>
        <taxon>Penicillium</taxon>
    </lineage>
</organism>
<dbReference type="EMBL" id="CAJVPD010000258">
    <property type="protein sequence ID" value="CAG8403738.1"/>
    <property type="molecule type" value="Genomic_DNA"/>
</dbReference>
<dbReference type="AlphaFoldDB" id="A0A9W4NQ99"/>
<proteinExistence type="predicted"/>
<reference evidence="2" key="1">
    <citation type="submission" date="2021-07" db="EMBL/GenBank/DDBJ databases">
        <authorList>
            <person name="Branca A.L. A."/>
        </authorList>
    </citation>
    <scope>NUCLEOTIDE SEQUENCE</scope>
</reference>